<evidence type="ECO:0000256" key="1">
    <source>
        <dbReference type="SAM" id="MobiDB-lite"/>
    </source>
</evidence>
<gene>
    <name evidence="3" type="ORF">UW78_C0006G0021</name>
</gene>
<evidence type="ECO:0000313" key="3">
    <source>
        <dbReference type="EMBL" id="KKT81656.1"/>
    </source>
</evidence>
<evidence type="ECO:0000313" key="4">
    <source>
        <dbReference type="Proteomes" id="UP000034595"/>
    </source>
</evidence>
<feature type="region of interest" description="Disordered" evidence="1">
    <location>
        <begin position="1"/>
        <end position="36"/>
    </location>
</feature>
<comment type="caution">
    <text evidence="3">The sequence shown here is derived from an EMBL/GenBank/DDBJ whole genome shotgun (WGS) entry which is preliminary data.</text>
</comment>
<feature type="compositionally biased region" description="Polar residues" evidence="1">
    <location>
        <begin position="26"/>
        <end position="36"/>
    </location>
</feature>
<protein>
    <recommendedName>
        <fullName evidence="5">Baseplate protein J-like domain-containing protein</fullName>
    </recommendedName>
</protein>
<feature type="transmembrane region" description="Helical" evidence="2">
    <location>
        <begin position="70"/>
        <end position="91"/>
    </location>
</feature>
<dbReference type="AlphaFoldDB" id="A0A0G1KD71"/>
<dbReference type="Proteomes" id="UP000034595">
    <property type="component" value="Unassembled WGS sequence"/>
</dbReference>
<proteinExistence type="predicted"/>
<organism evidence="3 4">
    <name type="scientific">Candidatus Azambacteria bacterium GW2011_GWA1_44_9</name>
    <dbReference type="NCBI Taxonomy" id="1618610"/>
    <lineage>
        <taxon>Bacteria</taxon>
        <taxon>Candidatus Azamiibacteriota</taxon>
    </lineage>
</organism>
<reference evidence="3 4" key="1">
    <citation type="journal article" date="2015" name="Nature">
        <title>rRNA introns, odd ribosomes, and small enigmatic genomes across a large radiation of phyla.</title>
        <authorList>
            <person name="Brown C.T."/>
            <person name="Hug L.A."/>
            <person name="Thomas B.C."/>
            <person name="Sharon I."/>
            <person name="Castelle C.J."/>
            <person name="Singh A."/>
            <person name="Wilkins M.J."/>
            <person name="Williams K.H."/>
            <person name="Banfield J.F."/>
        </authorList>
    </citation>
    <scope>NUCLEOTIDE SEQUENCE [LARGE SCALE GENOMIC DNA]</scope>
</reference>
<keyword evidence="2" id="KW-0472">Membrane</keyword>
<keyword evidence="2" id="KW-0812">Transmembrane</keyword>
<keyword evidence="2" id="KW-1133">Transmembrane helix</keyword>
<name>A0A0G1KD71_9BACT</name>
<evidence type="ECO:0000256" key="2">
    <source>
        <dbReference type="SAM" id="Phobius"/>
    </source>
</evidence>
<accession>A0A0G1KD71</accession>
<dbReference type="EMBL" id="LCJQ01000006">
    <property type="protein sequence ID" value="KKT81656.1"/>
    <property type="molecule type" value="Genomic_DNA"/>
</dbReference>
<sequence length="450" mass="49913">MDGINKKPMQDMFVSGNTMPARRPSTLPQVESTSRTDISDRITKNSFFEKTPVKTSPSFSPEKKTSRGRMWFILFIVMIAMGGILFAMDYFSGATVKIVPVVKEASLNHEFTAEKSPTGNALAFQYMSLEETMEKEVPAVEEKKVQYKASGKVVIYNAYNGNSQRLIKNTRLETPDHKIFRIRDSVVVPGAKMVNGKVANPGSVLAVVDADLPGKEYNIGLADFTIPGFKESKDLERYAKFTARSMENFPIQGGFSGTIKVPALEDVAKVRAEIKDALKEIALKKAEAEIPEEVSFFPGSIVLTFEEMSPDLSVEAANKVAMKATVSVFFFDTQLLTEKIMDVVFPDYAGGPLTVRNIPEISFTFNEAVDNVVLSDISRITFTLRGEPSFVGEIDTKKITAEIVGKGKKDFNTFIESQKNIQKADAVIRPFWETVFPTDPTQIEIKIVEG</sequence>
<evidence type="ECO:0008006" key="5">
    <source>
        <dbReference type="Google" id="ProtNLM"/>
    </source>
</evidence>